<dbReference type="Gene3D" id="1.10.287.410">
    <property type="match status" value="1"/>
</dbReference>
<dbReference type="Proteomes" id="UP000308724">
    <property type="component" value="Unassembled WGS sequence"/>
</dbReference>
<reference evidence="6 7" key="1">
    <citation type="submission" date="2018-10" db="EMBL/GenBank/DDBJ databases">
        <title>Fifty Aureobasidium pullulans genomes reveal a recombining polyextremotolerant generalist.</title>
        <authorList>
            <person name="Gostincar C."/>
            <person name="Turk M."/>
            <person name="Zajc J."/>
            <person name="Gunde-Cimerman N."/>
        </authorList>
    </citation>
    <scope>NUCLEOTIDE SEQUENCE [LARGE SCALE GENOMIC DNA]</scope>
    <source>
        <strain evidence="6 7">EXF-1645</strain>
    </source>
</reference>
<name>A0A4T0B313_AURPU</name>
<keyword evidence="4" id="KW-0378">Hydrolase</keyword>
<dbReference type="GO" id="GO:0004185">
    <property type="term" value="F:serine-type carboxypeptidase activity"/>
    <property type="evidence" value="ECO:0007669"/>
    <property type="project" value="InterPro"/>
</dbReference>
<dbReference type="PRINTS" id="PR00724">
    <property type="entry name" value="CRBOXYPTASEC"/>
</dbReference>
<keyword evidence="2 6" id="KW-0121">Carboxypeptidase</keyword>
<evidence type="ECO:0000313" key="6">
    <source>
        <dbReference type="EMBL" id="TIA27723.1"/>
    </source>
</evidence>
<keyword evidence="3" id="KW-0645">Protease</keyword>
<dbReference type="Gene3D" id="3.40.50.1820">
    <property type="entry name" value="alpha/beta hydrolase"/>
    <property type="match status" value="2"/>
</dbReference>
<organism evidence="6 7">
    <name type="scientific">Aureobasidium pullulans</name>
    <name type="common">Black yeast</name>
    <name type="synonym">Pullularia pullulans</name>
    <dbReference type="NCBI Taxonomy" id="5580"/>
    <lineage>
        <taxon>Eukaryota</taxon>
        <taxon>Fungi</taxon>
        <taxon>Dikarya</taxon>
        <taxon>Ascomycota</taxon>
        <taxon>Pezizomycotina</taxon>
        <taxon>Dothideomycetes</taxon>
        <taxon>Dothideomycetidae</taxon>
        <taxon>Dothideales</taxon>
        <taxon>Saccotheciaceae</taxon>
        <taxon>Aureobasidium</taxon>
    </lineage>
</organism>
<evidence type="ECO:0000256" key="2">
    <source>
        <dbReference type="ARBA" id="ARBA00022645"/>
    </source>
</evidence>
<dbReference type="PANTHER" id="PTHR11802:SF64">
    <property type="entry name" value="CARBOXYPEPTIDASE"/>
    <property type="match status" value="1"/>
</dbReference>
<dbReference type="EMBL" id="QZBZ01000801">
    <property type="protein sequence ID" value="TIA27723.1"/>
    <property type="molecule type" value="Genomic_DNA"/>
</dbReference>
<evidence type="ECO:0000256" key="4">
    <source>
        <dbReference type="ARBA" id="ARBA00022801"/>
    </source>
</evidence>
<proteinExistence type="inferred from homology"/>
<comment type="caution">
    <text evidence="6">The sequence shown here is derived from an EMBL/GenBank/DDBJ whole genome shotgun (WGS) entry which is preliminary data.</text>
</comment>
<evidence type="ECO:0000313" key="7">
    <source>
        <dbReference type="Proteomes" id="UP000308724"/>
    </source>
</evidence>
<evidence type="ECO:0000256" key="1">
    <source>
        <dbReference type="ARBA" id="ARBA00009431"/>
    </source>
</evidence>
<dbReference type="PANTHER" id="PTHR11802">
    <property type="entry name" value="SERINE PROTEASE FAMILY S10 SERINE CARBOXYPEPTIDASE"/>
    <property type="match status" value="1"/>
</dbReference>
<dbReference type="GO" id="GO:0006508">
    <property type="term" value="P:proteolysis"/>
    <property type="evidence" value="ECO:0007669"/>
    <property type="project" value="UniProtKB-KW"/>
</dbReference>
<dbReference type="Pfam" id="PF00450">
    <property type="entry name" value="Peptidase_S10"/>
    <property type="match status" value="2"/>
</dbReference>
<keyword evidence="5" id="KW-0325">Glycoprotein</keyword>
<comment type="similarity">
    <text evidence="1">Belongs to the peptidase S10 family.</text>
</comment>
<dbReference type="AlphaFoldDB" id="A0A4T0B313"/>
<evidence type="ECO:0000256" key="5">
    <source>
        <dbReference type="ARBA" id="ARBA00023180"/>
    </source>
</evidence>
<evidence type="ECO:0000256" key="3">
    <source>
        <dbReference type="ARBA" id="ARBA00022670"/>
    </source>
</evidence>
<feature type="non-terminal residue" evidence="6">
    <location>
        <position position="1"/>
    </location>
</feature>
<sequence length="614" mass="67650">ELEFASTTCQGSKEIRRAIVVSFVIIFCQHCESMAPSIASLSALALAGLPLALGQFVKAPTNWTHATGYSDIQVRYKEVPTGTCELNSSVKSYSGYLDVDTDEHYFFWFFEARNQNPKDAPLTVWINGGPGSSSMIGLFQELGPCRIDENGTVINNPYSWSESSNMIFIDQPTQVGFSYSIPVPGYTDANSGSIVTLPNATCPEYAQGCGTYSYPNETLTANSTDGAAPNFWKGLQGFMGAFPQYSRHEFNFATESYGGHFGSRFNQYIEKQNELIAKKQLPKAHHINLKTVLIGNGWYDPLIQYQAYYNFTVFPGNTYDYKPFNDSISAMMYNALYGPGNCVDMTKECYASGRNDVCSFADNFCANNVEEVLDIYALRDEYDIRELSPDPFPSTFYVDYLNSPTVQEAIGAYVNFSESNSAVSSAFGSTGDDDRESGTIEALKYLISDDITVVLYAGDADYNCNWLGGEVVAGEVNAPGFSSAGYTNVTSSDNIVHAQVKQSGKFSFVRIFESGHEVPFYQPLMSLEMFDRAINGKDIATGRRTVKGGYKTTGSAKSTYREGNSTVQFEVVNATATYNTTSNEPDPISAKKSFKAANKRRLFKPAKRIVDLTS</sequence>
<accession>A0A4T0B313</accession>
<gene>
    <name evidence="6" type="ORF">D6C78_11029</name>
</gene>
<protein>
    <submittedName>
        <fullName evidence="6">Putative carboxypeptidase 2</fullName>
    </submittedName>
</protein>
<dbReference type="GO" id="GO:0000324">
    <property type="term" value="C:fungal-type vacuole"/>
    <property type="evidence" value="ECO:0007669"/>
    <property type="project" value="TreeGrafter"/>
</dbReference>
<dbReference type="SUPFAM" id="SSF53474">
    <property type="entry name" value="alpha/beta-Hydrolases"/>
    <property type="match status" value="1"/>
</dbReference>
<dbReference type="InterPro" id="IPR001563">
    <property type="entry name" value="Peptidase_S10"/>
</dbReference>
<dbReference type="InterPro" id="IPR029058">
    <property type="entry name" value="AB_hydrolase_fold"/>
</dbReference>